<dbReference type="InterPro" id="IPR017978">
    <property type="entry name" value="GPCR_3_C"/>
</dbReference>
<keyword evidence="6 12" id="KW-1133">Transmembrane helix</keyword>
<keyword evidence="7" id="KW-0297">G-protein coupled receptor</keyword>
<dbReference type="PROSITE" id="PS50259">
    <property type="entry name" value="G_PROTEIN_RECEP_F3_4"/>
    <property type="match status" value="1"/>
</dbReference>
<dbReference type="EMBL" id="JAOTOJ010000008">
    <property type="protein sequence ID" value="KAK9398167.1"/>
    <property type="molecule type" value="Genomic_DNA"/>
</dbReference>
<evidence type="ECO:0000256" key="8">
    <source>
        <dbReference type="ARBA" id="ARBA00023136"/>
    </source>
</evidence>
<dbReference type="Pfam" id="PF00003">
    <property type="entry name" value="7tm_3"/>
    <property type="match status" value="1"/>
</dbReference>
<feature type="transmembrane region" description="Helical" evidence="12">
    <location>
        <begin position="640"/>
        <end position="665"/>
    </location>
</feature>
<feature type="transmembrane region" description="Helical" evidence="12">
    <location>
        <begin position="677"/>
        <end position="697"/>
    </location>
</feature>
<feature type="domain" description="G-protein coupled receptors family 3 profile" evidence="13">
    <location>
        <begin position="640"/>
        <end position="904"/>
    </location>
</feature>
<dbReference type="SUPFAM" id="SSF53822">
    <property type="entry name" value="Periplasmic binding protein-like I"/>
    <property type="match status" value="1"/>
</dbReference>
<dbReference type="PANTHER" id="PTHR24061">
    <property type="entry name" value="CALCIUM-SENSING RECEPTOR-RELATED"/>
    <property type="match status" value="1"/>
</dbReference>
<comment type="caution">
    <text evidence="14">The sequence shown here is derived from an EMBL/GenBank/DDBJ whole genome shotgun (WGS) entry which is preliminary data.</text>
</comment>
<evidence type="ECO:0000256" key="4">
    <source>
        <dbReference type="ARBA" id="ARBA00022692"/>
    </source>
</evidence>
<keyword evidence="8 12" id="KW-0472">Membrane</keyword>
<dbReference type="GO" id="GO:0005886">
    <property type="term" value="C:plasma membrane"/>
    <property type="evidence" value="ECO:0007669"/>
    <property type="project" value="UniProtKB-SubCell"/>
</dbReference>
<evidence type="ECO:0000313" key="14">
    <source>
        <dbReference type="EMBL" id="KAK9398167.1"/>
    </source>
</evidence>
<sequence>MRFKVLFLLFDLPEDRLHIQRVIKLIFLVFLMHKAVTLSCPASNAFPVPHDWYQPGDLVIGGMMSHMIYHFYQTLFKQHPFLNLYDSPIVITKFYQHILALAFAVKEINEDSQILPNVTLGFHIYDSYYNSRMTYRTTLDLLFKSKEFVPNYKCDSQKNLMAIIGGLGSDTSSNIADVVGFYKIPQLTYGSLAQEELQTSKLSSLYFMIPKEDHQYIGIIQLLHHFRWTWIGIFAMDNNNGECFLQKIQPILSQNRICSSFVQRLPQLIHIEHYTKLYHIFLSIFTNLRNSNITTFLVYGESGTIMWLRAITFVTDPESIETASFRKVWIMTAQIDFVLSGFQVTWDLQMFHGALSFTVHSRAVVGFKEFLQTIKPHSGYRDGFLQDVWEQLLDCSFSKSELQEMSSRQCPEEIKLEDLPGPVFEMEMTGQSYSVYNAVYAVAYALQALFMSGFNKKKTIMGKKTDFPYLQAWQLHPFLHGISFNNSAGEKVILNEKGEAMGGFDIINLITFPNRSFQRVIVGIIDPSAPTGKELFIDDRLIVWHPAFNQVWIHLMDDILNYPFFQFLCVNDHCSPGYWKKEAEGKQFCCYDCVPCTEGKISNQKDMDDCFECSGDHYPNKEKKGCILKLLVFLTFEETLGIGLASTALGFFFFTSWALGTFIKYRDTPIVKANNRSLTYTLLVSLLLCFLSSLLFLSQPDKVTCLLRQPTFGITFSVAISSVLAKTITVVVAFMATKPGSQMRKWVGKRLAFSTVLCCSLLQVCICILWLSTSPPFPELDMHSELQEIILQCNEGSAFFFYCVLGYSGILAIASFIVAFLSRKLPDSFNEAKFITFSMLAFCSVWISFFPAYLSTKGKAMVAVEVFSILSSSAALLGCIFLPKCYIIVLRPELNCREQLIKRN</sequence>
<dbReference type="InterPro" id="IPR028082">
    <property type="entry name" value="Peripla_BP_I"/>
</dbReference>
<dbReference type="PANTHER" id="PTHR24061:SF599">
    <property type="entry name" value="G-PROTEIN COUPLED RECEPTORS FAMILY 3 PROFILE DOMAIN-CONTAINING PROTEIN"/>
    <property type="match status" value="1"/>
</dbReference>
<dbReference type="GO" id="GO:0004930">
    <property type="term" value="F:G protein-coupled receptor activity"/>
    <property type="evidence" value="ECO:0007669"/>
    <property type="project" value="UniProtKB-KW"/>
</dbReference>
<feature type="transmembrane region" description="Helical" evidence="12">
    <location>
        <begin position="712"/>
        <end position="736"/>
    </location>
</feature>
<accession>A0AAW1B8C1</accession>
<dbReference type="InterPro" id="IPR017979">
    <property type="entry name" value="GPCR_3_CS"/>
</dbReference>
<dbReference type="Gene3D" id="3.40.50.2300">
    <property type="match status" value="2"/>
</dbReference>
<proteinExistence type="inferred from homology"/>
<keyword evidence="4 12" id="KW-0812">Transmembrane</keyword>
<organism evidence="14 15">
    <name type="scientific">Crotalus adamanteus</name>
    <name type="common">Eastern diamondback rattlesnake</name>
    <dbReference type="NCBI Taxonomy" id="8729"/>
    <lineage>
        <taxon>Eukaryota</taxon>
        <taxon>Metazoa</taxon>
        <taxon>Chordata</taxon>
        <taxon>Craniata</taxon>
        <taxon>Vertebrata</taxon>
        <taxon>Euteleostomi</taxon>
        <taxon>Lepidosauria</taxon>
        <taxon>Squamata</taxon>
        <taxon>Bifurcata</taxon>
        <taxon>Unidentata</taxon>
        <taxon>Episquamata</taxon>
        <taxon>Toxicofera</taxon>
        <taxon>Serpentes</taxon>
        <taxon>Colubroidea</taxon>
        <taxon>Viperidae</taxon>
        <taxon>Crotalinae</taxon>
        <taxon>Crotalus</taxon>
    </lineage>
</organism>
<comment type="subcellular location">
    <subcellularLocation>
        <location evidence="1">Cell membrane</location>
        <topology evidence="1">Multi-pass membrane protein</topology>
    </subcellularLocation>
</comment>
<keyword evidence="10" id="KW-0325">Glycoprotein</keyword>
<evidence type="ECO:0000256" key="12">
    <source>
        <dbReference type="SAM" id="Phobius"/>
    </source>
</evidence>
<dbReference type="Proteomes" id="UP001474421">
    <property type="component" value="Unassembled WGS sequence"/>
</dbReference>
<dbReference type="CDD" id="cd15283">
    <property type="entry name" value="7tmC_V2R_pheromone"/>
    <property type="match status" value="1"/>
</dbReference>
<evidence type="ECO:0000256" key="7">
    <source>
        <dbReference type="ARBA" id="ARBA00023040"/>
    </source>
</evidence>
<protein>
    <submittedName>
        <fullName evidence="14">Type-2 vomeronasal receptor</fullName>
    </submittedName>
</protein>
<feature type="transmembrane region" description="Helical" evidence="12">
    <location>
        <begin position="751"/>
        <end position="772"/>
    </location>
</feature>
<dbReference type="Gene3D" id="2.10.50.30">
    <property type="entry name" value="GPCR, family 3, nine cysteines domain"/>
    <property type="match status" value="1"/>
</dbReference>
<dbReference type="Pfam" id="PF07562">
    <property type="entry name" value="NCD3G"/>
    <property type="match status" value="1"/>
</dbReference>
<evidence type="ECO:0000259" key="13">
    <source>
        <dbReference type="PROSITE" id="PS50259"/>
    </source>
</evidence>
<dbReference type="InterPro" id="IPR001828">
    <property type="entry name" value="ANF_lig-bd_rcpt"/>
</dbReference>
<evidence type="ECO:0000256" key="10">
    <source>
        <dbReference type="ARBA" id="ARBA00023180"/>
    </source>
</evidence>
<dbReference type="FunFam" id="2.10.50.30:FF:000002">
    <property type="entry name" value="Vomeronasal 2 receptor, h1"/>
    <property type="match status" value="1"/>
</dbReference>
<dbReference type="PRINTS" id="PR00248">
    <property type="entry name" value="GPCRMGR"/>
</dbReference>
<name>A0AAW1B8C1_CROAD</name>
<dbReference type="FunFam" id="3.40.50.2300:FF:000024">
    <property type="entry name" value="Vomeronasal 2, receptor 73"/>
    <property type="match status" value="1"/>
</dbReference>
<evidence type="ECO:0000256" key="6">
    <source>
        <dbReference type="ARBA" id="ARBA00022989"/>
    </source>
</evidence>
<evidence type="ECO:0000256" key="9">
    <source>
        <dbReference type="ARBA" id="ARBA00023170"/>
    </source>
</evidence>
<dbReference type="InterPro" id="IPR004073">
    <property type="entry name" value="GPCR_3_vmron_rcpt_2"/>
</dbReference>
<keyword evidence="15" id="KW-1185">Reference proteome</keyword>
<evidence type="ECO:0000256" key="3">
    <source>
        <dbReference type="ARBA" id="ARBA00022475"/>
    </source>
</evidence>
<keyword evidence="11" id="KW-0807">Transducer</keyword>
<evidence type="ECO:0000256" key="1">
    <source>
        <dbReference type="ARBA" id="ARBA00004651"/>
    </source>
</evidence>
<dbReference type="AlphaFoldDB" id="A0AAW1B8C1"/>
<dbReference type="PROSITE" id="PS00981">
    <property type="entry name" value="G_PROTEIN_RECEP_F3_3"/>
    <property type="match status" value="1"/>
</dbReference>
<evidence type="ECO:0000256" key="5">
    <source>
        <dbReference type="ARBA" id="ARBA00022729"/>
    </source>
</evidence>
<evidence type="ECO:0000256" key="2">
    <source>
        <dbReference type="ARBA" id="ARBA00007242"/>
    </source>
</evidence>
<dbReference type="InterPro" id="IPR000337">
    <property type="entry name" value="GPCR_3"/>
</dbReference>
<evidence type="ECO:0000313" key="15">
    <source>
        <dbReference type="Proteomes" id="UP001474421"/>
    </source>
</evidence>
<feature type="transmembrane region" description="Helical" evidence="12">
    <location>
        <begin position="834"/>
        <end position="854"/>
    </location>
</feature>
<dbReference type="InterPro" id="IPR000068">
    <property type="entry name" value="GPCR_3_Ca_sens_rcpt-rel"/>
</dbReference>
<reference evidence="14 15" key="1">
    <citation type="journal article" date="2024" name="Proc. Natl. Acad. Sci. U.S.A.">
        <title>The genetic regulatory architecture and epigenomic basis for age-related changes in rattlesnake venom.</title>
        <authorList>
            <person name="Hogan M.P."/>
            <person name="Holding M.L."/>
            <person name="Nystrom G.S."/>
            <person name="Colston T.J."/>
            <person name="Bartlett D.A."/>
            <person name="Mason A.J."/>
            <person name="Ellsworth S.A."/>
            <person name="Rautsaw R.M."/>
            <person name="Lawrence K.C."/>
            <person name="Strickland J.L."/>
            <person name="He B."/>
            <person name="Fraser P."/>
            <person name="Margres M.J."/>
            <person name="Gilbert D.M."/>
            <person name="Gibbs H.L."/>
            <person name="Parkinson C.L."/>
            <person name="Rokyta D.R."/>
        </authorList>
    </citation>
    <scope>NUCLEOTIDE SEQUENCE [LARGE SCALE GENOMIC DNA]</scope>
    <source>
        <strain evidence="14">DRR0105</strain>
    </source>
</reference>
<gene>
    <name evidence="14" type="ORF">NXF25_021528</name>
</gene>
<dbReference type="PRINTS" id="PR01535">
    <property type="entry name" value="VOMERONASL2R"/>
</dbReference>
<dbReference type="InterPro" id="IPR011500">
    <property type="entry name" value="GPCR_3_9-Cys_dom"/>
</dbReference>
<dbReference type="InterPro" id="IPR038550">
    <property type="entry name" value="GPCR_3_9-Cys_sf"/>
</dbReference>
<dbReference type="Pfam" id="PF01094">
    <property type="entry name" value="ANF_receptor"/>
    <property type="match status" value="1"/>
</dbReference>
<feature type="transmembrane region" description="Helical" evidence="12">
    <location>
        <begin position="860"/>
        <end position="882"/>
    </location>
</feature>
<keyword evidence="9 14" id="KW-0675">Receptor</keyword>
<evidence type="ECO:0000256" key="11">
    <source>
        <dbReference type="ARBA" id="ARBA00023224"/>
    </source>
</evidence>
<feature type="transmembrane region" description="Helical" evidence="12">
    <location>
        <begin position="799"/>
        <end position="822"/>
    </location>
</feature>
<comment type="similarity">
    <text evidence="2">Belongs to the G-protein coupled receptor 3 family.</text>
</comment>
<keyword evidence="5" id="KW-0732">Signal</keyword>
<keyword evidence="3" id="KW-1003">Cell membrane</keyword>